<evidence type="ECO:0000313" key="3">
    <source>
        <dbReference type="Proteomes" id="UP000179807"/>
    </source>
</evidence>
<protein>
    <submittedName>
        <fullName evidence="2">Uncharacterized protein</fullName>
    </submittedName>
</protein>
<accession>A0A1J4KJL2</accession>
<dbReference type="OrthoDB" id="10524910at2759"/>
<dbReference type="RefSeq" id="XP_068363022.1">
    <property type="nucleotide sequence ID" value="XM_068491892.1"/>
</dbReference>
<sequence length="117" mass="13387">MRYARHSALATDRICGTLLAFSNRLEELNIIPKDRKTKKIRDQHLKKHRLELNIPKEKIEEMVKKVQGHPDPESLVASLFRDLNLRRVKKCTTKIADPDSSADEAENDADVDQEGSP</sequence>
<feature type="region of interest" description="Disordered" evidence="1">
    <location>
        <begin position="94"/>
        <end position="117"/>
    </location>
</feature>
<dbReference type="EMBL" id="MLAK01000627">
    <property type="protein sequence ID" value="OHT09886.1"/>
    <property type="molecule type" value="Genomic_DNA"/>
</dbReference>
<dbReference type="GeneID" id="94826596"/>
<dbReference type="Proteomes" id="UP000179807">
    <property type="component" value="Unassembled WGS sequence"/>
</dbReference>
<comment type="caution">
    <text evidence="2">The sequence shown here is derived from an EMBL/GenBank/DDBJ whole genome shotgun (WGS) entry which is preliminary data.</text>
</comment>
<dbReference type="VEuPathDB" id="TrichDB:TRFO_04430"/>
<reference evidence="2" key="1">
    <citation type="submission" date="2016-10" db="EMBL/GenBank/DDBJ databases">
        <authorList>
            <person name="Benchimol M."/>
            <person name="Almeida L.G."/>
            <person name="Vasconcelos A.T."/>
            <person name="Perreira-Neves A."/>
            <person name="Rosa I.A."/>
            <person name="Tasca T."/>
            <person name="Bogo M.R."/>
            <person name="de Souza W."/>
        </authorList>
    </citation>
    <scope>NUCLEOTIDE SEQUENCE [LARGE SCALE GENOMIC DNA]</scope>
    <source>
        <strain evidence="2">K</strain>
    </source>
</reference>
<feature type="compositionally biased region" description="Acidic residues" evidence="1">
    <location>
        <begin position="100"/>
        <end position="117"/>
    </location>
</feature>
<keyword evidence="3" id="KW-1185">Reference proteome</keyword>
<dbReference type="AlphaFoldDB" id="A0A1J4KJL2"/>
<gene>
    <name evidence="2" type="ORF">TRFO_04430</name>
</gene>
<evidence type="ECO:0000256" key="1">
    <source>
        <dbReference type="SAM" id="MobiDB-lite"/>
    </source>
</evidence>
<name>A0A1J4KJL2_9EUKA</name>
<evidence type="ECO:0000313" key="2">
    <source>
        <dbReference type="EMBL" id="OHT09886.1"/>
    </source>
</evidence>
<proteinExistence type="predicted"/>
<organism evidence="2 3">
    <name type="scientific">Tritrichomonas foetus</name>
    <dbReference type="NCBI Taxonomy" id="1144522"/>
    <lineage>
        <taxon>Eukaryota</taxon>
        <taxon>Metamonada</taxon>
        <taxon>Parabasalia</taxon>
        <taxon>Tritrichomonadida</taxon>
        <taxon>Tritrichomonadidae</taxon>
        <taxon>Tritrichomonas</taxon>
    </lineage>
</organism>